<dbReference type="PANTHER" id="PTHR34952">
    <property type="entry name" value="OS05G0113500 PROTEIN"/>
    <property type="match status" value="1"/>
</dbReference>
<organism evidence="2 3">
    <name type="scientific">Zingiber officinale</name>
    <name type="common">Ginger</name>
    <name type="synonym">Amomum zingiber</name>
    <dbReference type="NCBI Taxonomy" id="94328"/>
    <lineage>
        <taxon>Eukaryota</taxon>
        <taxon>Viridiplantae</taxon>
        <taxon>Streptophyta</taxon>
        <taxon>Embryophyta</taxon>
        <taxon>Tracheophyta</taxon>
        <taxon>Spermatophyta</taxon>
        <taxon>Magnoliopsida</taxon>
        <taxon>Liliopsida</taxon>
        <taxon>Zingiberales</taxon>
        <taxon>Zingiberaceae</taxon>
        <taxon>Zingiber</taxon>
    </lineage>
</organism>
<comment type="caution">
    <text evidence="2">The sequence shown here is derived from an EMBL/GenBank/DDBJ whole genome shotgun (WGS) entry which is preliminary data.</text>
</comment>
<protein>
    <submittedName>
        <fullName evidence="2">Uncharacterized protein</fullName>
    </submittedName>
</protein>
<accession>A0A8J5KKU0</accession>
<evidence type="ECO:0000313" key="2">
    <source>
        <dbReference type="EMBL" id="KAG6480648.1"/>
    </source>
</evidence>
<name>A0A8J5KKU0_ZINOF</name>
<feature type="compositionally biased region" description="Basic residues" evidence="1">
    <location>
        <begin position="319"/>
        <end position="329"/>
    </location>
</feature>
<dbReference type="PANTHER" id="PTHR34952:SF2">
    <property type="entry name" value="OS05G0113500 PROTEIN"/>
    <property type="match status" value="1"/>
</dbReference>
<reference evidence="2 3" key="1">
    <citation type="submission" date="2020-08" db="EMBL/GenBank/DDBJ databases">
        <title>Plant Genome Project.</title>
        <authorList>
            <person name="Zhang R.-G."/>
        </authorList>
    </citation>
    <scope>NUCLEOTIDE SEQUENCE [LARGE SCALE GENOMIC DNA]</scope>
    <source>
        <tissue evidence="2">Rhizome</tissue>
    </source>
</reference>
<sequence length="381" mass="43151">MSSAVAAARRYTGKRLRTVVNRLQAASDGAKTSRRFKNLSAWHETIEPDARSEPPNRNIKPIIRLATLFRDVISPLAPPRSFSRPLTRLFPNVADYYKEYYFTAFKRLASCLSCKKITSRDSETDPFFCSPDFMESSVKHERSTPTVVENILKNVALEDLDILSINEKDELIIGELGQFFNGILHVGDSYKEDSDSDLDTDQDETYAVNQVDITPMDDNKLEDFNKHASGHLMEYLQSPPSQDTREPLSITRDVENAENPSTTPKLISALKGSRAQIGMQPNTKLTVKWAPDVYDPRVTSDCHTVKGHHRRYKIIKKEPRKQKHSKNKSYKISSHDRKSLSQKGMDNIDSGMMMLAALRKRSAYKSNAEIPGYTGLTDVKC</sequence>
<feature type="region of interest" description="Disordered" evidence="1">
    <location>
        <begin position="319"/>
        <end position="346"/>
    </location>
</feature>
<dbReference type="AlphaFoldDB" id="A0A8J5KKU0"/>
<keyword evidence="3" id="KW-1185">Reference proteome</keyword>
<dbReference type="Proteomes" id="UP000734854">
    <property type="component" value="Unassembled WGS sequence"/>
</dbReference>
<evidence type="ECO:0000256" key="1">
    <source>
        <dbReference type="SAM" id="MobiDB-lite"/>
    </source>
</evidence>
<evidence type="ECO:0000313" key="3">
    <source>
        <dbReference type="Proteomes" id="UP000734854"/>
    </source>
</evidence>
<dbReference type="EMBL" id="JACMSC010000016">
    <property type="protein sequence ID" value="KAG6480648.1"/>
    <property type="molecule type" value="Genomic_DNA"/>
</dbReference>
<gene>
    <name evidence="2" type="ORF">ZIOFF_057233</name>
</gene>
<proteinExistence type="predicted"/>